<dbReference type="OrthoDB" id="20534at2759"/>
<name>A0A0G4EVS3_VITBC</name>
<protein>
    <recommendedName>
        <fullName evidence="6">C3H1-type domain-containing protein</fullName>
    </recommendedName>
</protein>
<evidence type="ECO:0000256" key="2">
    <source>
        <dbReference type="ARBA" id="ARBA00022771"/>
    </source>
</evidence>
<accession>A0A0G4EVS3</accession>
<sequence length="373" mass="41224">MNRVLSEAELFSIFTTPCPRRRTHLQRHCAYGESCTYSHGEEERLRRGPGFGRSCPGTLRYVHLPCPDLPASRCERGDKCPYAHSQAEHDYHPLYYKTRPCLSHAHGTCQRPFCPDIHHPSERRSLQGCRFFMYRKFLRRQGITLPPINGLELVEGDPNGETQHSFQVRPPTVRRHEPLLSPSGNQPNHVEGMSSCLQSQSVPIPPPPARPPPTRSSPDADARTNSKVYTAQLKSVCRQALDFIKAGTSTDRRWHFDEALEDAEARQLLGDMCHRIANVLHCCEPPTMPQLRKAASAEAAMASSAPVPIAVTGPRLLDRRVAGGGGWTATLPEGEGGAGGGWDWGGSSSPTSTRRGADRTDGALLTLIRGYMH</sequence>
<evidence type="ECO:0000256" key="4">
    <source>
        <dbReference type="PROSITE-ProRule" id="PRU00723"/>
    </source>
</evidence>
<dbReference type="PANTHER" id="PTHR14493">
    <property type="entry name" value="UNKEMPT FAMILY MEMBER"/>
    <property type="match status" value="1"/>
</dbReference>
<feature type="zinc finger region" description="C3H1-type" evidence="4">
    <location>
        <begin position="12"/>
        <end position="42"/>
    </location>
</feature>
<dbReference type="PROSITE" id="PS50103">
    <property type="entry name" value="ZF_C3H1"/>
    <property type="match status" value="3"/>
</dbReference>
<organism evidence="7 8">
    <name type="scientific">Vitrella brassicaformis (strain CCMP3155)</name>
    <dbReference type="NCBI Taxonomy" id="1169540"/>
    <lineage>
        <taxon>Eukaryota</taxon>
        <taxon>Sar</taxon>
        <taxon>Alveolata</taxon>
        <taxon>Colpodellida</taxon>
        <taxon>Vitrellaceae</taxon>
        <taxon>Vitrella</taxon>
    </lineage>
</organism>
<feature type="zinc finger region" description="C3H1-type" evidence="4">
    <location>
        <begin position="65"/>
        <end position="87"/>
    </location>
</feature>
<dbReference type="SMART" id="SM00356">
    <property type="entry name" value="ZnF_C3H1"/>
    <property type="match status" value="3"/>
</dbReference>
<evidence type="ECO:0000256" key="1">
    <source>
        <dbReference type="ARBA" id="ARBA00022723"/>
    </source>
</evidence>
<dbReference type="GO" id="GO:0008270">
    <property type="term" value="F:zinc ion binding"/>
    <property type="evidence" value="ECO:0007669"/>
    <property type="project" value="UniProtKB-KW"/>
</dbReference>
<evidence type="ECO:0000313" key="7">
    <source>
        <dbReference type="EMBL" id="CEM02196.1"/>
    </source>
</evidence>
<reference evidence="7 8" key="1">
    <citation type="submission" date="2014-11" db="EMBL/GenBank/DDBJ databases">
        <authorList>
            <person name="Zhu J."/>
            <person name="Qi W."/>
            <person name="Song R."/>
        </authorList>
    </citation>
    <scope>NUCLEOTIDE SEQUENCE [LARGE SCALE GENOMIC DNA]</scope>
</reference>
<dbReference type="VEuPathDB" id="CryptoDB:Vbra_13505"/>
<feature type="zinc finger region" description="C3H1-type" evidence="4">
    <location>
        <begin position="95"/>
        <end position="121"/>
    </location>
</feature>
<gene>
    <name evidence="7" type="ORF">Vbra_13505</name>
</gene>
<feature type="region of interest" description="Disordered" evidence="5">
    <location>
        <begin position="154"/>
        <end position="224"/>
    </location>
</feature>
<evidence type="ECO:0000313" key="8">
    <source>
        <dbReference type="Proteomes" id="UP000041254"/>
    </source>
</evidence>
<dbReference type="InterPro" id="IPR045234">
    <property type="entry name" value="Unkempt-like"/>
</dbReference>
<keyword evidence="2 4" id="KW-0863">Zinc-finger</keyword>
<feature type="domain" description="C3H1-type" evidence="6">
    <location>
        <begin position="95"/>
        <end position="121"/>
    </location>
</feature>
<dbReference type="Proteomes" id="UP000041254">
    <property type="component" value="Unassembled WGS sequence"/>
</dbReference>
<dbReference type="AlphaFoldDB" id="A0A0G4EVS3"/>
<feature type="compositionally biased region" description="Pro residues" evidence="5">
    <location>
        <begin position="203"/>
        <end position="215"/>
    </location>
</feature>
<dbReference type="EMBL" id="CDMY01000320">
    <property type="protein sequence ID" value="CEM02196.1"/>
    <property type="molecule type" value="Genomic_DNA"/>
</dbReference>
<evidence type="ECO:0000259" key="6">
    <source>
        <dbReference type="PROSITE" id="PS50103"/>
    </source>
</evidence>
<dbReference type="InParanoid" id="A0A0G4EVS3"/>
<keyword evidence="3 4" id="KW-0862">Zinc</keyword>
<keyword evidence="8" id="KW-1185">Reference proteome</keyword>
<feature type="region of interest" description="Disordered" evidence="5">
    <location>
        <begin position="327"/>
        <end position="359"/>
    </location>
</feature>
<feature type="compositionally biased region" description="Gly residues" evidence="5">
    <location>
        <begin position="334"/>
        <end position="344"/>
    </location>
</feature>
<proteinExistence type="predicted"/>
<dbReference type="Gene3D" id="3.30.1370.210">
    <property type="match status" value="1"/>
</dbReference>
<feature type="domain" description="C3H1-type" evidence="6">
    <location>
        <begin position="12"/>
        <end position="42"/>
    </location>
</feature>
<keyword evidence="1 4" id="KW-0479">Metal-binding</keyword>
<dbReference type="InterPro" id="IPR000571">
    <property type="entry name" value="Znf_CCCH"/>
</dbReference>
<feature type="compositionally biased region" description="Low complexity" evidence="5">
    <location>
        <begin position="345"/>
        <end position="354"/>
    </location>
</feature>
<evidence type="ECO:0000256" key="3">
    <source>
        <dbReference type="ARBA" id="ARBA00022833"/>
    </source>
</evidence>
<feature type="domain" description="C3H1-type" evidence="6">
    <location>
        <begin position="65"/>
        <end position="87"/>
    </location>
</feature>
<evidence type="ECO:0000256" key="5">
    <source>
        <dbReference type="SAM" id="MobiDB-lite"/>
    </source>
</evidence>